<reference evidence="1 2" key="1">
    <citation type="submission" date="2020-02" db="EMBL/GenBank/DDBJ databases">
        <title>Rhodobacter translucens sp. nov., a novel bacterium isolated from activated sludge.</title>
        <authorList>
            <person name="Liu J."/>
        </authorList>
    </citation>
    <scope>NUCLEOTIDE SEQUENCE [LARGE SCALE GENOMIC DNA]</scope>
    <source>
        <strain evidence="1 2">HX-7-19</strain>
    </source>
</reference>
<name>A0A6M1TYC1_9RHOB</name>
<comment type="caution">
    <text evidence="1">The sequence shown here is derived from an EMBL/GenBank/DDBJ whole genome shotgun (WGS) entry which is preliminary data.</text>
</comment>
<dbReference type="RefSeq" id="WP_165050779.1">
    <property type="nucleotide sequence ID" value="NZ_JAALFE010000012.1"/>
</dbReference>
<accession>A0A6M1TYC1</accession>
<dbReference type="EMBL" id="JAALFE010000012">
    <property type="protein sequence ID" value="NGQ91816.1"/>
    <property type="molecule type" value="Genomic_DNA"/>
</dbReference>
<gene>
    <name evidence="1" type="ORF">G5V65_13000</name>
</gene>
<dbReference type="AlphaFoldDB" id="A0A6M1TYC1"/>
<proteinExistence type="predicted"/>
<organism evidence="1 2">
    <name type="scientific">Paragemmobacter kunshanensis</name>
    <dbReference type="NCBI Taxonomy" id="2583234"/>
    <lineage>
        <taxon>Bacteria</taxon>
        <taxon>Pseudomonadati</taxon>
        <taxon>Pseudomonadota</taxon>
        <taxon>Alphaproteobacteria</taxon>
        <taxon>Rhodobacterales</taxon>
        <taxon>Paracoccaceae</taxon>
        <taxon>Paragemmobacter</taxon>
    </lineage>
</organism>
<sequence>MPRFPSVMRAVMALLLGLALVGAGAAHRPLERPAEAAAMAAFLASGGSLADLCHDAGSPGHRNGHGAMECPACVLQKCAMAAAGMALPAPVRGRLVLALWPVTRGQPVPDDPLILPPARGPPETTFS</sequence>
<keyword evidence="2" id="KW-1185">Reference proteome</keyword>
<evidence type="ECO:0000313" key="1">
    <source>
        <dbReference type="EMBL" id="NGQ91816.1"/>
    </source>
</evidence>
<dbReference type="Proteomes" id="UP000474758">
    <property type="component" value="Unassembled WGS sequence"/>
</dbReference>
<protein>
    <recommendedName>
        <fullName evidence="3">DUF2946 domain-containing protein</fullName>
    </recommendedName>
</protein>
<evidence type="ECO:0008006" key="3">
    <source>
        <dbReference type="Google" id="ProtNLM"/>
    </source>
</evidence>
<evidence type="ECO:0000313" key="2">
    <source>
        <dbReference type="Proteomes" id="UP000474758"/>
    </source>
</evidence>